<sequence length="402" mass="43713">MPDRFANLRALVVDDDPLMTELIAMLLRDCGFAQVDIADGGQAALAHLSRHTADLLICDLNMPGMDGVQLMSRIAALEQRPAFILVSGEHSRILDSSRQFAEAKQLTLLGVLRKPVAREPLVSLLDLYRPGIGRPRAEPVRAVLDAAYLRKGIEDGAVRLLYQPKMELRSGGLAGVEALLHWTDPAFGIVPSTQVVDAAEKCGLIDELTLAVLSRTARDRRTAADRGVFLDFAINVSLKNLHGPDIVERMLDAVATELGEPSDFTLEITETHLVDDLAKILETLLRLRLSGFKISLDDYGTGASSMQLLSQLPSTELKIDRSFVSAAPKSKQGRAFMQSAVELALQMGQSVVAEGIETEEERALALELGCQIGQGYLFSRPLPLKELLEMATGMPPVPDGMP</sequence>
<dbReference type="Pfam" id="PF00563">
    <property type="entry name" value="EAL"/>
    <property type="match status" value="1"/>
</dbReference>
<dbReference type="PANTHER" id="PTHR33121">
    <property type="entry name" value="CYCLIC DI-GMP PHOSPHODIESTERASE PDEF"/>
    <property type="match status" value="1"/>
</dbReference>
<feature type="modified residue" description="4-aspartylphosphate" evidence="1">
    <location>
        <position position="59"/>
    </location>
</feature>
<dbReference type="SMART" id="SM00052">
    <property type="entry name" value="EAL"/>
    <property type="match status" value="1"/>
</dbReference>
<dbReference type="OrthoDB" id="9804951at2"/>
<dbReference type="Gene3D" id="3.20.20.450">
    <property type="entry name" value="EAL domain"/>
    <property type="match status" value="1"/>
</dbReference>
<feature type="domain" description="Response regulatory" evidence="2">
    <location>
        <begin position="9"/>
        <end position="129"/>
    </location>
</feature>
<dbReference type="InterPro" id="IPR001633">
    <property type="entry name" value="EAL_dom"/>
</dbReference>
<keyword evidence="1" id="KW-0597">Phosphoprotein</keyword>
<name>A0A286CYT4_9GAMM</name>
<keyword evidence="5" id="KW-1185">Reference proteome</keyword>
<dbReference type="Proteomes" id="UP000219374">
    <property type="component" value="Unassembled WGS sequence"/>
</dbReference>
<dbReference type="RefSeq" id="WP_141400696.1">
    <property type="nucleotide sequence ID" value="NZ_OCND01000001.1"/>
</dbReference>
<feature type="domain" description="EAL" evidence="3">
    <location>
        <begin position="142"/>
        <end position="395"/>
    </location>
</feature>
<organism evidence="4 5">
    <name type="scientific">Pseudoxanthomonas wuyuanensis</name>
    <dbReference type="NCBI Taxonomy" id="1073196"/>
    <lineage>
        <taxon>Bacteria</taxon>
        <taxon>Pseudomonadati</taxon>
        <taxon>Pseudomonadota</taxon>
        <taxon>Gammaproteobacteria</taxon>
        <taxon>Lysobacterales</taxon>
        <taxon>Lysobacteraceae</taxon>
        <taxon>Pseudoxanthomonas</taxon>
    </lineage>
</organism>
<dbReference type="Gene3D" id="3.40.50.2300">
    <property type="match status" value="1"/>
</dbReference>
<dbReference type="SUPFAM" id="SSF52172">
    <property type="entry name" value="CheY-like"/>
    <property type="match status" value="1"/>
</dbReference>
<evidence type="ECO:0000259" key="3">
    <source>
        <dbReference type="PROSITE" id="PS50883"/>
    </source>
</evidence>
<evidence type="ECO:0000313" key="5">
    <source>
        <dbReference type="Proteomes" id="UP000219374"/>
    </source>
</evidence>
<dbReference type="PROSITE" id="PS50110">
    <property type="entry name" value="RESPONSE_REGULATORY"/>
    <property type="match status" value="1"/>
</dbReference>
<dbReference type="EMBL" id="OCND01000001">
    <property type="protein sequence ID" value="SOD51561.1"/>
    <property type="molecule type" value="Genomic_DNA"/>
</dbReference>
<dbReference type="AlphaFoldDB" id="A0A286CYT4"/>
<dbReference type="Pfam" id="PF00072">
    <property type="entry name" value="Response_reg"/>
    <property type="match status" value="1"/>
</dbReference>
<protein>
    <submittedName>
        <fullName evidence="4">EAL domain, c-di-GMP-specific phosphodiesterase class I (Or its enzymatically inactive variant)</fullName>
    </submittedName>
</protein>
<dbReference type="CDD" id="cd01948">
    <property type="entry name" value="EAL"/>
    <property type="match status" value="1"/>
</dbReference>
<dbReference type="InterPro" id="IPR035919">
    <property type="entry name" value="EAL_sf"/>
</dbReference>
<dbReference type="InterPro" id="IPR011006">
    <property type="entry name" value="CheY-like_superfamily"/>
</dbReference>
<dbReference type="PANTHER" id="PTHR33121:SF70">
    <property type="entry name" value="SIGNALING PROTEIN YKOW"/>
    <property type="match status" value="1"/>
</dbReference>
<reference evidence="4 5" key="1">
    <citation type="submission" date="2017-09" db="EMBL/GenBank/DDBJ databases">
        <authorList>
            <person name="Ehlers B."/>
            <person name="Leendertz F.H."/>
        </authorList>
    </citation>
    <scope>NUCLEOTIDE SEQUENCE [LARGE SCALE GENOMIC DNA]</scope>
    <source>
        <strain evidence="4 5">CGMCC 1.10978</strain>
    </source>
</reference>
<gene>
    <name evidence="4" type="ORF">SAMN06296416_101691</name>
</gene>
<evidence type="ECO:0000313" key="4">
    <source>
        <dbReference type="EMBL" id="SOD51561.1"/>
    </source>
</evidence>
<accession>A0A286CYT4</accession>
<dbReference type="PROSITE" id="PS50883">
    <property type="entry name" value="EAL"/>
    <property type="match status" value="1"/>
</dbReference>
<dbReference type="SMART" id="SM00448">
    <property type="entry name" value="REC"/>
    <property type="match status" value="1"/>
</dbReference>
<evidence type="ECO:0000256" key="1">
    <source>
        <dbReference type="PROSITE-ProRule" id="PRU00169"/>
    </source>
</evidence>
<dbReference type="InterPro" id="IPR050706">
    <property type="entry name" value="Cyclic-di-GMP_PDE-like"/>
</dbReference>
<evidence type="ECO:0000259" key="2">
    <source>
        <dbReference type="PROSITE" id="PS50110"/>
    </source>
</evidence>
<dbReference type="SUPFAM" id="SSF141868">
    <property type="entry name" value="EAL domain-like"/>
    <property type="match status" value="1"/>
</dbReference>
<dbReference type="GO" id="GO:0071111">
    <property type="term" value="F:cyclic-guanylate-specific phosphodiesterase activity"/>
    <property type="evidence" value="ECO:0007669"/>
    <property type="project" value="InterPro"/>
</dbReference>
<proteinExistence type="predicted"/>
<dbReference type="GO" id="GO:0000160">
    <property type="term" value="P:phosphorelay signal transduction system"/>
    <property type="evidence" value="ECO:0007669"/>
    <property type="project" value="InterPro"/>
</dbReference>
<dbReference type="InterPro" id="IPR001789">
    <property type="entry name" value="Sig_transdc_resp-reg_receiver"/>
</dbReference>